<dbReference type="Proteomes" id="UP001595892">
    <property type="component" value="Unassembled WGS sequence"/>
</dbReference>
<organism evidence="5 6">
    <name type="scientific">Coralloluteibacterium thermophilum</name>
    <dbReference type="NCBI Taxonomy" id="2707049"/>
    <lineage>
        <taxon>Bacteria</taxon>
        <taxon>Pseudomonadati</taxon>
        <taxon>Pseudomonadota</taxon>
        <taxon>Gammaproteobacteria</taxon>
        <taxon>Lysobacterales</taxon>
        <taxon>Lysobacteraceae</taxon>
        <taxon>Coralloluteibacterium</taxon>
    </lineage>
</organism>
<comment type="caution">
    <text evidence="5">The sequence shown here is derived from an EMBL/GenBank/DDBJ whole genome shotgun (WGS) entry which is preliminary data.</text>
</comment>
<dbReference type="EMBL" id="JBHSGG010000041">
    <property type="protein sequence ID" value="MFC4729360.1"/>
    <property type="molecule type" value="Genomic_DNA"/>
</dbReference>
<evidence type="ECO:0000256" key="4">
    <source>
        <dbReference type="SAM" id="Phobius"/>
    </source>
</evidence>
<name>A0ABV9NPE4_9GAMM</name>
<dbReference type="InterPro" id="IPR001082">
    <property type="entry name" value="Pilin"/>
</dbReference>
<keyword evidence="4" id="KW-1133">Transmembrane helix</keyword>
<dbReference type="PROSITE" id="PS00409">
    <property type="entry name" value="PROKAR_NTER_METHYL"/>
    <property type="match status" value="1"/>
</dbReference>
<evidence type="ECO:0000313" key="6">
    <source>
        <dbReference type="Proteomes" id="UP001595892"/>
    </source>
</evidence>
<dbReference type="Gene3D" id="3.30.700.10">
    <property type="entry name" value="Glycoprotein, Type 4 Pilin"/>
    <property type="match status" value="1"/>
</dbReference>
<gene>
    <name evidence="5" type="ORF">ACFO3Q_14410</name>
</gene>
<evidence type="ECO:0000256" key="1">
    <source>
        <dbReference type="ARBA" id="ARBA00005233"/>
    </source>
</evidence>
<dbReference type="PANTHER" id="PTHR30093">
    <property type="entry name" value="GENERAL SECRETION PATHWAY PROTEIN G"/>
    <property type="match status" value="1"/>
</dbReference>
<evidence type="ECO:0000256" key="3">
    <source>
        <dbReference type="RuleBase" id="RU000389"/>
    </source>
</evidence>
<protein>
    <submittedName>
        <fullName evidence="5">Pilin</fullName>
    </submittedName>
</protein>
<dbReference type="RefSeq" id="WP_377005444.1">
    <property type="nucleotide sequence ID" value="NZ_JBHSGG010000041.1"/>
</dbReference>
<dbReference type="SUPFAM" id="SSF54523">
    <property type="entry name" value="Pili subunits"/>
    <property type="match status" value="1"/>
</dbReference>
<keyword evidence="6" id="KW-1185">Reference proteome</keyword>
<comment type="similarity">
    <text evidence="1 3">Belongs to the N-Me-Phe pilin family.</text>
</comment>
<dbReference type="PANTHER" id="PTHR30093:SF34">
    <property type="entry name" value="PREPILIN PEPTIDASE-DEPENDENT PROTEIN D"/>
    <property type="match status" value="1"/>
</dbReference>
<dbReference type="NCBIfam" id="TIGR02532">
    <property type="entry name" value="IV_pilin_GFxxxE"/>
    <property type="match status" value="1"/>
</dbReference>
<sequence>MTKQMKRAQQGFTLIELMIVVAIIAILAAIALPAYQNYVAKSQATAGLADIRGGVTAFEEGIQGGTRTDAVSATAIGLADDTPRCAIEADGDWADASGQTIVCEIKGNPSVNGETVTLTRDVNGQWACTTSIANESHRPNNCAGP</sequence>
<dbReference type="Pfam" id="PF00114">
    <property type="entry name" value="Pilin"/>
    <property type="match status" value="1"/>
</dbReference>
<evidence type="ECO:0000313" key="5">
    <source>
        <dbReference type="EMBL" id="MFC4729360.1"/>
    </source>
</evidence>
<dbReference type="Pfam" id="PF07963">
    <property type="entry name" value="N_methyl"/>
    <property type="match status" value="1"/>
</dbReference>
<reference evidence="6" key="1">
    <citation type="journal article" date="2019" name="Int. J. Syst. Evol. Microbiol.">
        <title>The Global Catalogue of Microorganisms (GCM) 10K type strain sequencing project: providing services to taxonomists for standard genome sequencing and annotation.</title>
        <authorList>
            <consortium name="The Broad Institute Genomics Platform"/>
            <consortium name="The Broad Institute Genome Sequencing Center for Infectious Disease"/>
            <person name="Wu L."/>
            <person name="Ma J."/>
        </authorList>
    </citation>
    <scope>NUCLEOTIDE SEQUENCE [LARGE SCALE GENOMIC DNA]</scope>
    <source>
        <strain evidence="6">CGMCC 1.13574</strain>
    </source>
</reference>
<keyword evidence="4" id="KW-0812">Transmembrane</keyword>
<accession>A0ABV9NPE4</accession>
<proteinExistence type="inferred from homology"/>
<keyword evidence="3" id="KW-0281">Fimbrium</keyword>
<dbReference type="InterPro" id="IPR045584">
    <property type="entry name" value="Pilin-like"/>
</dbReference>
<dbReference type="InterPro" id="IPR012902">
    <property type="entry name" value="N_methyl_site"/>
</dbReference>
<evidence type="ECO:0000256" key="2">
    <source>
        <dbReference type="ARBA" id="ARBA00022481"/>
    </source>
</evidence>
<feature type="transmembrane region" description="Helical" evidence="4">
    <location>
        <begin position="12"/>
        <end position="35"/>
    </location>
</feature>
<keyword evidence="2" id="KW-0488">Methylation</keyword>
<keyword evidence="4" id="KW-0472">Membrane</keyword>